<dbReference type="Proteomes" id="UP000185210">
    <property type="component" value="Unassembled WGS sequence"/>
</dbReference>
<dbReference type="Pfam" id="PF02515">
    <property type="entry name" value="CoA_transf_3"/>
    <property type="match status" value="1"/>
</dbReference>
<dbReference type="AlphaFoldDB" id="A0A1N0U2V9"/>
<dbReference type="PANTHER" id="PTHR48228:SF4">
    <property type="entry name" value="BLR3030 PROTEIN"/>
    <property type="match status" value="1"/>
</dbReference>
<proteinExistence type="predicted"/>
<protein>
    <submittedName>
        <fullName evidence="1">L-carnitine dehydratase</fullName>
        <ecNumber evidence="1">2.8.3.16</ecNumber>
    </submittedName>
</protein>
<dbReference type="InterPro" id="IPR003673">
    <property type="entry name" value="CoA-Trfase_fam_III"/>
</dbReference>
<evidence type="ECO:0000313" key="2">
    <source>
        <dbReference type="EMBL" id="SIM53798.1"/>
    </source>
</evidence>
<evidence type="ECO:0000313" key="1">
    <source>
        <dbReference type="EMBL" id="SIA96908.1"/>
    </source>
</evidence>
<evidence type="ECO:0000313" key="4">
    <source>
        <dbReference type="Proteomes" id="UP000185210"/>
    </source>
</evidence>
<evidence type="ECO:0000313" key="3">
    <source>
        <dbReference type="Proteomes" id="UP000184831"/>
    </source>
</evidence>
<dbReference type="EMBL" id="FSHM01000003">
    <property type="protein sequence ID" value="SIA96908.1"/>
    <property type="molecule type" value="Genomic_DNA"/>
</dbReference>
<dbReference type="EMBL" id="FSQE01000002">
    <property type="protein sequence ID" value="SIM53798.1"/>
    <property type="molecule type" value="Genomic_DNA"/>
</dbReference>
<gene>
    <name evidence="1" type="primary">frc_4</name>
    <name evidence="2" type="synonym">frc_2</name>
    <name evidence="1" type="ORF">SAMEA2070301_02554</name>
    <name evidence="2" type="ORF">SAMEA2152244_01829</name>
</gene>
<dbReference type="EC" id="2.8.3.16" evidence="1"/>
<comment type="caution">
    <text evidence="1">The sequence shown here is derived from an EMBL/GenBank/DDBJ whole genome shotgun (WGS) entry which is preliminary data.</text>
</comment>
<dbReference type="Gene3D" id="3.40.50.10540">
    <property type="entry name" value="Crotonobetainyl-coa:carnitine coa-transferase, domain 1"/>
    <property type="match status" value="1"/>
</dbReference>
<sequence length="550" mass="59784">MPLPIGAPAQKNEGVGVKNSNQLQQRALKAVTAQLPIDIDGSNVIVEDGLSYTRSPIKAHDYATGLFSAFGGAVEYLGRMRGLPAQTLTVNRRLSGLSLNSLQLTFSNGRALGFDDYTTGPDNGIYRTRDNRFFGMIGLHPKLRDGITEYLGATSREGLRRAISQRDAQDLEDSFAQRRLPGGIVRTPQEWLDHPQGRACAEHPMVLVDQLSKGGSHRRLGNATVRPLEGVRVVELANVVAGPTTGRALAEQGAEVIKLACVGGPVTIGIWLDANWGKRQFRMNIKGPAGQAKLRELLAGADVLLNSMSPGRLTELGLGPEALQQINPNLILADFSFAPKNSPWFDRKGFEQIAQSVSGIVSVNSQDRYVDDPTHISVLINDFCSAYNLATGIVSALAAREEQGGFWYVEHSLLRNATEAVRYVRPMNDERYAPVSIADLRRWAIDQDTPNGVFTRLTPPVTFSHTPSKAWRPTGLPFGGVEGLSWQDKPIGSDDPLATPHYPSRIVAEGRLHDFVECYGIEDRGDGGGDVSFFSPGLAVLSRNQGLEAI</sequence>
<dbReference type="GO" id="GO:0033608">
    <property type="term" value="F:formyl-CoA transferase activity"/>
    <property type="evidence" value="ECO:0007669"/>
    <property type="project" value="UniProtKB-EC"/>
</dbReference>
<dbReference type="InterPro" id="IPR023606">
    <property type="entry name" value="CoA-Trfase_III_dom_1_sf"/>
</dbReference>
<accession>A0A1N0U2V9</accession>
<keyword evidence="1" id="KW-0808">Transferase</keyword>
<dbReference type="SUPFAM" id="SSF89796">
    <property type="entry name" value="CoA-transferase family III (CaiB/BaiF)"/>
    <property type="match status" value="2"/>
</dbReference>
<dbReference type="PANTHER" id="PTHR48228">
    <property type="entry name" value="SUCCINYL-COA--D-CITRAMALATE COA-TRANSFERASE"/>
    <property type="match status" value="1"/>
</dbReference>
<dbReference type="Proteomes" id="UP000184831">
    <property type="component" value="Unassembled WGS sequence"/>
</dbReference>
<organism evidence="1 4">
    <name type="scientific">Mycobacteroides abscessus subsp. abscessus</name>
    <dbReference type="NCBI Taxonomy" id="1185650"/>
    <lineage>
        <taxon>Bacteria</taxon>
        <taxon>Bacillati</taxon>
        <taxon>Actinomycetota</taxon>
        <taxon>Actinomycetes</taxon>
        <taxon>Mycobacteriales</taxon>
        <taxon>Mycobacteriaceae</taxon>
        <taxon>Mycobacteroides</taxon>
        <taxon>Mycobacteroides abscessus</taxon>
    </lineage>
</organism>
<dbReference type="InterPro" id="IPR050509">
    <property type="entry name" value="CoA-transferase_III"/>
</dbReference>
<name>A0A1N0U2V9_9MYCO</name>
<reference evidence="3 4" key="1">
    <citation type="submission" date="2016-11" db="EMBL/GenBank/DDBJ databases">
        <authorList>
            <consortium name="Pathogen Informatics"/>
        </authorList>
    </citation>
    <scope>NUCLEOTIDE SEQUENCE [LARGE SCALE GENOMIC DNA]</scope>
    <source>
        <strain evidence="1 4">104</strain>
        <strain evidence="2 3">696</strain>
    </source>
</reference>